<comment type="subcellular location">
    <subcellularLocation>
        <location evidence="2">Endosome</location>
    </subcellularLocation>
    <subcellularLocation>
        <location evidence="1">Vacuole membrane</location>
        <topology evidence="1">Peripheral membrane protein</topology>
    </subcellularLocation>
</comment>
<evidence type="ECO:0000259" key="11">
    <source>
        <dbReference type="PROSITE" id="PS50195"/>
    </source>
</evidence>
<evidence type="ECO:0000256" key="3">
    <source>
        <dbReference type="ARBA" id="ARBA00007426"/>
    </source>
</evidence>
<evidence type="ECO:0000313" key="13">
    <source>
        <dbReference type="Proteomes" id="UP000319663"/>
    </source>
</evidence>
<dbReference type="SMART" id="SM00312">
    <property type="entry name" value="PX"/>
    <property type="match status" value="1"/>
</dbReference>
<evidence type="ECO:0000256" key="9">
    <source>
        <dbReference type="ARBA" id="ARBA00033785"/>
    </source>
</evidence>
<protein>
    <recommendedName>
        <fullName evidence="8">Endosomal/vacuolar adapter protein YPT35</fullName>
    </recommendedName>
    <alternativeName>
        <fullName evidence="9">PX domain-containing protein YPT35</fullName>
    </alternativeName>
</protein>
<evidence type="ECO:0000256" key="7">
    <source>
        <dbReference type="ARBA" id="ARBA00033728"/>
    </source>
</evidence>
<feature type="domain" description="PX" evidence="11">
    <location>
        <begin position="106"/>
        <end position="219"/>
    </location>
</feature>
<dbReference type="Pfam" id="PF00787">
    <property type="entry name" value="PX"/>
    <property type="match status" value="1"/>
</dbReference>
<evidence type="ECO:0000313" key="12">
    <source>
        <dbReference type="EMBL" id="TQB69618.1"/>
    </source>
</evidence>
<evidence type="ECO:0000256" key="8">
    <source>
        <dbReference type="ARBA" id="ARBA00033774"/>
    </source>
</evidence>
<comment type="similarity">
    <text evidence="3">Belongs to the YPT35 family.</text>
</comment>
<dbReference type="STRING" id="5098.A0A507QM85"/>
<dbReference type="AlphaFoldDB" id="A0A507QM85"/>
<dbReference type="InterPro" id="IPR036871">
    <property type="entry name" value="PX_dom_sf"/>
</dbReference>
<organism evidence="12 13">
    <name type="scientific">Monascus purpureus</name>
    <name type="common">Red mold</name>
    <name type="synonym">Monascus anka</name>
    <dbReference type="NCBI Taxonomy" id="5098"/>
    <lineage>
        <taxon>Eukaryota</taxon>
        <taxon>Fungi</taxon>
        <taxon>Dikarya</taxon>
        <taxon>Ascomycota</taxon>
        <taxon>Pezizomycotina</taxon>
        <taxon>Eurotiomycetes</taxon>
        <taxon>Eurotiomycetidae</taxon>
        <taxon>Eurotiales</taxon>
        <taxon>Aspergillaceae</taxon>
        <taxon>Monascus</taxon>
    </lineage>
</organism>
<dbReference type="GO" id="GO:0010008">
    <property type="term" value="C:endosome membrane"/>
    <property type="evidence" value="ECO:0007669"/>
    <property type="project" value="UniProtKB-SubCell"/>
</dbReference>
<name>A0A507QM85_MONPU</name>
<dbReference type="PANTHER" id="PTHR10555">
    <property type="entry name" value="SORTING NEXIN"/>
    <property type="match status" value="1"/>
</dbReference>
<proteinExistence type="inferred from homology"/>
<evidence type="ECO:0000256" key="2">
    <source>
        <dbReference type="ARBA" id="ARBA00004177"/>
    </source>
</evidence>
<feature type="region of interest" description="Disordered" evidence="10">
    <location>
        <begin position="1"/>
        <end position="56"/>
    </location>
</feature>
<evidence type="ECO:0000256" key="4">
    <source>
        <dbReference type="ARBA" id="ARBA00022554"/>
    </source>
</evidence>
<accession>A0A507QM85</accession>
<evidence type="ECO:0000256" key="5">
    <source>
        <dbReference type="ARBA" id="ARBA00022753"/>
    </source>
</evidence>
<reference evidence="12 13" key="1">
    <citation type="submission" date="2019-06" db="EMBL/GenBank/DDBJ databases">
        <title>Wine fermentation using esterase from Monascus purpureus.</title>
        <authorList>
            <person name="Geng C."/>
            <person name="Zhang Y."/>
        </authorList>
    </citation>
    <scope>NUCLEOTIDE SEQUENCE [LARGE SCALE GENOMIC DNA]</scope>
    <source>
        <strain evidence="12">HQ1</strain>
    </source>
</reference>
<sequence>MEPATEEAAPLPQTLPANPSPDAVEAASLSTSGPSASKGHDDHNGTVHPLHKERPISGVVPPYWSHYRNASRSSQASLDQSGAITLEDHTEDPNSDTSRGLWAKSVIVDDYVIVQGKSSVGAGAYVVWNCRIQTLEGGSMVIRMRYSEFDDLRQRLLAAFPHAQSALPALPPKSVLFKFRPSFLETRRIGLEYFLNCVLLNPEFSGSPIVKDFLFGRSC</sequence>
<keyword evidence="4" id="KW-0926">Vacuole</keyword>
<dbReference type="EMBL" id="VIFY01000144">
    <property type="protein sequence ID" value="TQB69618.1"/>
    <property type="molecule type" value="Genomic_DNA"/>
</dbReference>
<gene>
    <name evidence="12" type="primary">YPT35</name>
    <name evidence="12" type="ORF">MPDQ_001613</name>
</gene>
<feature type="compositionally biased region" description="Basic and acidic residues" evidence="10">
    <location>
        <begin position="38"/>
        <end position="55"/>
    </location>
</feature>
<dbReference type="PROSITE" id="PS50195">
    <property type="entry name" value="PX"/>
    <property type="match status" value="1"/>
</dbReference>
<evidence type="ECO:0000256" key="6">
    <source>
        <dbReference type="ARBA" id="ARBA00023136"/>
    </source>
</evidence>
<dbReference type="GO" id="GO:0032266">
    <property type="term" value="F:phosphatidylinositol-3-phosphate binding"/>
    <property type="evidence" value="ECO:0007669"/>
    <property type="project" value="InterPro"/>
</dbReference>
<dbReference type="GO" id="GO:0005774">
    <property type="term" value="C:vacuolar membrane"/>
    <property type="evidence" value="ECO:0007669"/>
    <property type="project" value="UniProtKB-SubCell"/>
</dbReference>
<dbReference type="InterPro" id="IPR037917">
    <property type="entry name" value="Ypt35_PX"/>
</dbReference>
<dbReference type="Proteomes" id="UP000319663">
    <property type="component" value="Unassembled WGS sequence"/>
</dbReference>
<dbReference type="Gene3D" id="3.30.1520.10">
    <property type="entry name" value="Phox-like domain"/>
    <property type="match status" value="1"/>
</dbReference>
<evidence type="ECO:0000256" key="10">
    <source>
        <dbReference type="SAM" id="MobiDB-lite"/>
    </source>
</evidence>
<dbReference type="OrthoDB" id="10254720at2759"/>
<comment type="caution">
    <text evidence="12">The sequence shown here is derived from an EMBL/GenBank/DDBJ whole genome shotgun (WGS) entry which is preliminary data.</text>
</comment>
<keyword evidence="13" id="KW-1185">Reference proteome</keyword>
<evidence type="ECO:0000256" key="1">
    <source>
        <dbReference type="ARBA" id="ARBA00004148"/>
    </source>
</evidence>
<dbReference type="SUPFAM" id="SSF64268">
    <property type="entry name" value="PX domain"/>
    <property type="match status" value="1"/>
</dbReference>
<keyword evidence="5" id="KW-0967">Endosome</keyword>
<comment type="function">
    <text evidence="7">Recruits the lipid transfer protein VPS13 to endosomal and vacuolar membranes.</text>
</comment>
<dbReference type="InterPro" id="IPR001683">
    <property type="entry name" value="PX_dom"/>
</dbReference>
<keyword evidence="6" id="KW-0472">Membrane</keyword>
<dbReference type="PANTHER" id="PTHR10555:SF170">
    <property type="entry name" value="FI18122P1"/>
    <property type="match status" value="1"/>
</dbReference>
<dbReference type="CDD" id="cd07280">
    <property type="entry name" value="PX_YPT35"/>
    <property type="match status" value="1"/>
</dbReference>